<accession>A0AAV7UJQ6</accession>
<gene>
    <name evidence="2" type="ORF">NDU88_005964</name>
</gene>
<proteinExistence type="predicted"/>
<evidence type="ECO:0000256" key="1">
    <source>
        <dbReference type="SAM" id="MobiDB-lite"/>
    </source>
</evidence>
<evidence type="ECO:0000313" key="3">
    <source>
        <dbReference type="Proteomes" id="UP001066276"/>
    </source>
</evidence>
<dbReference type="AlphaFoldDB" id="A0AAV7UJQ6"/>
<reference evidence="2" key="1">
    <citation type="journal article" date="2022" name="bioRxiv">
        <title>Sequencing and chromosome-scale assembly of the giantPleurodeles waltlgenome.</title>
        <authorList>
            <person name="Brown T."/>
            <person name="Elewa A."/>
            <person name="Iarovenko S."/>
            <person name="Subramanian E."/>
            <person name="Araus A.J."/>
            <person name="Petzold A."/>
            <person name="Susuki M."/>
            <person name="Suzuki K.-i.T."/>
            <person name="Hayashi T."/>
            <person name="Toyoda A."/>
            <person name="Oliveira C."/>
            <person name="Osipova E."/>
            <person name="Leigh N.D."/>
            <person name="Simon A."/>
            <person name="Yun M.H."/>
        </authorList>
    </citation>
    <scope>NUCLEOTIDE SEQUENCE</scope>
    <source>
        <strain evidence="2">20211129_DDA</strain>
        <tissue evidence="2">Liver</tissue>
    </source>
</reference>
<organism evidence="2 3">
    <name type="scientific">Pleurodeles waltl</name>
    <name type="common">Iberian ribbed newt</name>
    <dbReference type="NCBI Taxonomy" id="8319"/>
    <lineage>
        <taxon>Eukaryota</taxon>
        <taxon>Metazoa</taxon>
        <taxon>Chordata</taxon>
        <taxon>Craniata</taxon>
        <taxon>Vertebrata</taxon>
        <taxon>Euteleostomi</taxon>
        <taxon>Amphibia</taxon>
        <taxon>Batrachia</taxon>
        <taxon>Caudata</taxon>
        <taxon>Salamandroidea</taxon>
        <taxon>Salamandridae</taxon>
        <taxon>Pleurodelinae</taxon>
        <taxon>Pleurodeles</taxon>
    </lineage>
</organism>
<dbReference type="Proteomes" id="UP001066276">
    <property type="component" value="Chromosome 3_1"/>
</dbReference>
<evidence type="ECO:0000313" key="2">
    <source>
        <dbReference type="EMBL" id="KAJ1189214.1"/>
    </source>
</evidence>
<comment type="caution">
    <text evidence="2">The sequence shown here is derived from an EMBL/GenBank/DDBJ whole genome shotgun (WGS) entry which is preliminary data.</text>
</comment>
<sequence length="80" mass="8354">MRQRVWMCAGEEACSRADGPTRSGEVSGAAPARPLRCRTTRKPGSTATALGSNGEVASRALEMCEVGSGEDPDDLRCGGR</sequence>
<protein>
    <submittedName>
        <fullName evidence="2">Uncharacterized protein</fullName>
    </submittedName>
</protein>
<feature type="region of interest" description="Disordered" evidence="1">
    <location>
        <begin position="15"/>
        <end position="54"/>
    </location>
</feature>
<dbReference type="EMBL" id="JANPWB010000005">
    <property type="protein sequence ID" value="KAJ1189214.1"/>
    <property type="molecule type" value="Genomic_DNA"/>
</dbReference>
<name>A0AAV7UJQ6_PLEWA</name>
<feature type="compositionally biased region" description="Polar residues" evidence="1">
    <location>
        <begin position="42"/>
        <end position="51"/>
    </location>
</feature>
<keyword evidence="3" id="KW-1185">Reference proteome</keyword>